<evidence type="ECO:0000256" key="1">
    <source>
        <dbReference type="ARBA" id="ARBA00004651"/>
    </source>
</evidence>
<evidence type="ECO:0000259" key="7">
    <source>
        <dbReference type="Pfam" id="PF02687"/>
    </source>
</evidence>
<feature type="transmembrane region" description="Helical" evidence="6">
    <location>
        <begin position="329"/>
        <end position="354"/>
    </location>
</feature>
<proteinExistence type="predicted"/>
<dbReference type="RefSeq" id="WP_092080559.1">
    <property type="nucleotide sequence ID" value="NZ_FOYI01000006.1"/>
</dbReference>
<dbReference type="PANTHER" id="PTHR43738:SF2">
    <property type="entry name" value="ABC TRANSPORTER PERMEASE"/>
    <property type="match status" value="1"/>
</dbReference>
<feature type="transmembrane region" description="Helical" evidence="6">
    <location>
        <begin position="382"/>
        <end position="401"/>
    </location>
</feature>
<dbReference type="Proteomes" id="UP000199302">
    <property type="component" value="Unassembled WGS sequence"/>
</dbReference>
<dbReference type="STRING" id="871652.SAMN04515673_106198"/>
<dbReference type="Pfam" id="PF12704">
    <property type="entry name" value="MacB_PCD"/>
    <property type="match status" value="1"/>
</dbReference>
<dbReference type="EMBL" id="FOYI01000006">
    <property type="protein sequence ID" value="SFR11400.1"/>
    <property type="molecule type" value="Genomic_DNA"/>
</dbReference>
<keyword evidence="5 6" id="KW-0472">Membrane</keyword>
<name>A0A1I6E0X6_9RHOB</name>
<evidence type="ECO:0000313" key="9">
    <source>
        <dbReference type="EMBL" id="SFR11400.1"/>
    </source>
</evidence>
<evidence type="ECO:0000256" key="3">
    <source>
        <dbReference type="ARBA" id="ARBA00022692"/>
    </source>
</evidence>
<dbReference type="AlphaFoldDB" id="A0A1I6E0X6"/>
<dbReference type="InterPro" id="IPR051125">
    <property type="entry name" value="ABC-4/HrtB_transporter"/>
</dbReference>
<accession>A0A1I6E0X6</accession>
<evidence type="ECO:0000259" key="8">
    <source>
        <dbReference type="Pfam" id="PF12704"/>
    </source>
</evidence>
<organism evidence="9 10">
    <name type="scientific">Poseidonocella sedimentorum</name>
    <dbReference type="NCBI Taxonomy" id="871652"/>
    <lineage>
        <taxon>Bacteria</taxon>
        <taxon>Pseudomonadati</taxon>
        <taxon>Pseudomonadota</taxon>
        <taxon>Alphaproteobacteria</taxon>
        <taxon>Rhodobacterales</taxon>
        <taxon>Roseobacteraceae</taxon>
        <taxon>Poseidonocella</taxon>
    </lineage>
</organism>
<evidence type="ECO:0000256" key="5">
    <source>
        <dbReference type="ARBA" id="ARBA00023136"/>
    </source>
</evidence>
<dbReference type="Pfam" id="PF02687">
    <property type="entry name" value="FtsX"/>
    <property type="match status" value="1"/>
</dbReference>
<dbReference type="GO" id="GO:0005886">
    <property type="term" value="C:plasma membrane"/>
    <property type="evidence" value="ECO:0007669"/>
    <property type="project" value="UniProtKB-SubCell"/>
</dbReference>
<comment type="subcellular location">
    <subcellularLocation>
        <location evidence="1">Cell membrane</location>
        <topology evidence="1">Multi-pass membrane protein</topology>
    </subcellularLocation>
</comment>
<reference evidence="9 10" key="1">
    <citation type="submission" date="2016-10" db="EMBL/GenBank/DDBJ databases">
        <authorList>
            <person name="de Groot N.N."/>
        </authorList>
    </citation>
    <scope>NUCLEOTIDE SEQUENCE [LARGE SCALE GENOMIC DNA]</scope>
    <source>
        <strain evidence="10">KMM 9023,NRIC 0796,JCM 17311,KCTC 23692</strain>
    </source>
</reference>
<feature type="domain" description="MacB-like periplasmic core" evidence="8">
    <location>
        <begin position="18"/>
        <end position="203"/>
    </location>
</feature>
<dbReference type="InterPro" id="IPR025857">
    <property type="entry name" value="MacB_PCD"/>
</dbReference>
<sequence>MMLRLILGSLRARALTVGLTVLAIALSVALFLGVEKMRNGARASFADTISGTDLIVGARSGSVQLLLYSVFRIGNATNNLTWESYQEIAARPDVDWIVPISLGDSHRQFRVMGTTPAFFERYKYRGGRALELAEGHGLEDLYDAVIGADVARTLGYVTGDPIVVSHGIASFTDHADQPFRVAGVLAKTGTPVDRTVIVGLEAIEAIHVDWQSGGQRPGAPTPQDVIRQMDLEPKAITAALVGVESRLRIFGLQRWINTYPDEPLLAILPGVALQELWQIVGIAETALIGVSAMVVITALIGMMAMIFSSLGERRREMAIWRAMGASPSVILGLLVVEAVVMAALGAAIGGALLYGGLAIARPWIDASYGIWLPLGWPDARELWMLGAVIGAAALASLLPALRAYRLSLADGMTVRI</sequence>
<gene>
    <name evidence="9" type="ORF">SAMN04515673_106198</name>
</gene>
<keyword evidence="3 6" id="KW-0812">Transmembrane</keyword>
<dbReference type="PANTHER" id="PTHR43738">
    <property type="entry name" value="ABC TRANSPORTER, MEMBRANE PROTEIN"/>
    <property type="match status" value="1"/>
</dbReference>
<protein>
    <submittedName>
        <fullName evidence="9">Putative ABC transport system permease protein</fullName>
    </submittedName>
</protein>
<evidence type="ECO:0000313" key="10">
    <source>
        <dbReference type="Proteomes" id="UP000199302"/>
    </source>
</evidence>
<dbReference type="InterPro" id="IPR003838">
    <property type="entry name" value="ABC3_permease_C"/>
</dbReference>
<feature type="transmembrane region" description="Helical" evidence="6">
    <location>
        <begin position="286"/>
        <end position="308"/>
    </location>
</feature>
<evidence type="ECO:0000256" key="2">
    <source>
        <dbReference type="ARBA" id="ARBA00022475"/>
    </source>
</evidence>
<dbReference type="OrthoDB" id="9784014at2"/>
<evidence type="ECO:0000256" key="6">
    <source>
        <dbReference type="SAM" id="Phobius"/>
    </source>
</evidence>
<keyword evidence="10" id="KW-1185">Reference proteome</keyword>
<keyword evidence="4 6" id="KW-1133">Transmembrane helix</keyword>
<feature type="domain" description="ABC3 transporter permease C-terminal" evidence="7">
    <location>
        <begin position="290"/>
        <end position="407"/>
    </location>
</feature>
<keyword evidence="2" id="KW-1003">Cell membrane</keyword>
<evidence type="ECO:0000256" key="4">
    <source>
        <dbReference type="ARBA" id="ARBA00022989"/>
    </source>
</evidence>